<evidence type="ECO:0000256" key="4">
    <source>
        <dbReference type="ARBA" id="ARBA00012550"/>
    </source>
</evidence>
<evidence type="ECO:0000256" key="1">
    <source>
        <dbReference type="ARBA" id="ARBA00000901"/>
    </source>
</evidence>
<evidence type="ECO:0000256" key="9">
    <source>
        <dbReference type="ARBA" id="ARBA00030547"/>
    </source>
</evidence>
<comment type="similarity">
    <text evidence="3 11">Belongs to the HisA/HisF family.</text>
</comment>
<keyword evidence="8 12" id="KW-0413">Isomerase</keyword>
<dbReference type="GO" id="GO:0000162">
    <property type="term" value="P:L-tryptophan biosynthetic process"/>
    <property type="evidence" value="ECO:0007669"/>
    <property type="project" value="TreeGrafter"/>
</dbReference>
<keyword evidence="7 11" id="KW-0368">Histidine biosynthesis</keyword>
<protein>
    <recommendedName>
        <fullName evidence="5 12">1-(5-phosphoribosyl)-5-[(5-phosphoribosylamino)methylideneamino] imidazole-4-carboxamide isomerase</fullName>
        <ecNumber evidence="4 12">5.3.1.16</ecNumber>
    </recommendedName>
    <alternativeName>
        <fullName evidence="10 12">5-proFAR isomerase</fullName>
    </alternativeName>
    <alternativeName>
        <fullName evidence="9 12">Phosphoribosylformimino-5-aminoimidazole carboxamide ribotide isomerase</fullName>
    </alternativeName>
</protein>
<dbReference type="GO" id="GO:0000105">
    <property type="term" value="P:L-histidine biosynthetic process"/>
    <property type="evidence" value="ECO:0007669"/>
    <property type="project" value="UniProtKB-UniPathway"/>
</dbReference>
<evidence type="ECO:0000256" key="6">
    <source>
        <dbReference type="ARBA" id="ARBA00022605"/>
    </source>
</evidence>
<accession>A0A8K0T1J6</accession>
<dbReference type="InterPro" id="IPR011060">
    <property type="entry name" value="RibuloseP-bd_barrel"/>
</dbReference>
<keyword evidence="6 11" id="KW-0028">Amino-acid biosynthesis</keyword>
<dbReference type="Pfam" id="PF00977">
    <property type="entry name" value="His_biosynth"/>
    <property type="match status" value="1"/>
</dbReference>
<evidence type="ECO:0000256" key="7">
    <source>
        <dbReference type="ARBA" id="ARBA00023102"/>
    </source>
</evidence>
<proteinExistence type="inferred from homology"/>
<evidence type="ECO:0000256" key="2">
    <source>
        <dbReference type="ARBA" id="ARBA00005133"/>
    </source>
</evidence>
<reference evidence="13" key="1">
    <citation type="journal article" date="2021" name="Nat. Commun.">
        <title>Genetic determinants of endophytism in the Arabidopsis root mycobiome.</title>
        <authorList>
            <person name="Mesny F."/>
            <person name="Miyauchi S."/>
            <person name="Thiergart T."/>
            <person name="Pickel B."/>
            <person name="Atanasova L."/>
            <person name="Karlsson M."/>
            <person name="Huettel B."/>
            <person name="Barry K.W."/>
            <person name="Haridas S."/>
            <person name="Chen C."/>
            <person name="Bauer D."/>
            <person name="Andreopoulos W."/>
            <person name="Pangilinan J."/>
            <person name="LaButti K."/>
            <person name="Riley R."/>
            <person name="Lipzen A."/>
            <person name="Clum A."/>
            <person name="Drula E."/>
            <person name="Henrissat B."/>
            <person name="Kohler A."/>
            <person name="Grigoriev I.V."/>
            <person name="Martin F.M."/>
            <person name="Hacquard S."/>
        </authorList>
    </citation>
    <scope>NUCLEOTIDE SEQUENCE</scope>
    <source>
        <strain evidence="13">MPI-CAGE-CH-0235</strain>
    </source>
</reference>
<dbReference type="InterPro" id="IPR006062">
    <property type="entry name" value="His_biosynth"/>
</dbReference>
<evidence type="ECO:0000256" key="12">
    <source>
        <dbReference type="RuleBase" id="RU364022"/>
    </source>
</evidence>
<name>A0A8K0T1J6_9HYPO</name>
<comment type="caution">
    <text evidence="13">The sequence shown here is derived from an EMBL/GenBank/DDBJ whole genome shotgun (WGS) entry which is preliminary data.</text>
</comment>
<dbReference type="FunFam" id="3.20.20.70:FF:000110">
    <property type="entry name" value="1-(5-phosphoribosyl)-5-[(5-phosphoribosylamino)methylideneamino] imidazole-4-carboxamide isomerase, chloroplastic"/>
    <property type="match status" value="1"/>
</dbReference>
<organism evidence="13 14">
    <name type="scientific">Stachybotrys elegans</name>
    <dbReference type="NCBI Taxonomy" id="80388"/>
    <lineage>
        <taxon>Eukaryota</taxon>
        <taxon>Fungi</taxon>
        <taxon>Dikarya</taxon>
        <taxon>Ascomycota</taxon>
        <taxon>Pezizomycotina</taxon>
        <taxon>Sordariomycetes</taxon>
        <taxon>Hypocreomycetidae</taxon>
        <taxon>Hypocreales</taxon>
        <taxon>Stachybotryaceae</taxon>
        <taxon>Stachybotrys</taxon>
    </lineage>
</organism>
<dbReference type="NCBIfam" id="TIGR02129">
    <property type="entry name" value="hisA_euk"/>
    <property type="match status" value="1"/>
</dbReference>
<evidence type="ECO:0000313" key="13">
    <source>
        <dbReference type="EMBL" id="KAH7328431.1"/>
    </source>
</evidence>
<evidence type="ECO:0000256" key="11">
    <source>
        <dbReference type="RuleBase" id="RU003657"/>
    </source>
</evidence>
<evidence type="ECO:0000313" key="14">
    <source>
        <dbReference type="Proteomes" id="UP000813444"/>
    </source>
</evidence>
<dbReference type="Proteomes" id="UP000813444">
    <property type="component" value="Unassembled WGS sequence"/>
</dbReference>
<dbReference type="GO" id="GO:0005737">
    <property type="term" value="C:cytoplasm"/>
    <property type="evidence" value="ECO:0007669"/>
    <property type="project" value="UniProtKB-SubCell"/>
</dbReference>
<dbReference type="GO" id="GO:0003949">
    <property type="term" value="F:1-(5-phosphoribosyl)-5-[(5-phosphoribosylamino)methylideneamino]imidazole-4-carboxamide isomerase activity"/>
    <property type="evidence" value="ECO:0007669"/>
    <property type="project" value="UniProtKB-EC"/>
</dbReference>
<dbReference type="AlphaFoldDB" id="A0A8K0T1J6"/>
<evidence type="ECO:0000256" key="5">
    <source>
        <dbReference type="ARBA" id="ARBA00018464"/>
    </source>
</evidence>
<comment type="subcellular location">
    <subcellularLocation>
        <location evidence="12">Cytoplasm</location>
    </subcellularLocation>
</comment>
<dbReference type="PANTHER" id="PTHR43090:SF2">
    <property type="entry name" value="1-(5-PHOSPHORIBOSYL)-5-[(5-PHOSPHORIBOSYLAMINO)METHYLIDENEAMINO] IMIDAZOLE-4-CARBOXAMIDE ISOMERASE"/>
    <property type="match status" value="1"/>
</dbReference>
<dbReference type="SUPFAM" id="SSF51366">
    <property type="entry name" value="Ribulose-phoshate binding barrel"/>
    <property type="match status" value="1"/>
</dbReference>
<sequence length="257" mass="27895">MTRFRPCIDLHAGQVKQIVGGTLDSTSAALQTNHVSQEPSAHFAKLYRDNSLAGAHVIMLGPGNDEAAREALGAWPGGLQVGGGINDKNAMSWIEAGAEKVIITSFLFPEGRFSQERLESVLQALGGDKNKLVIDLSCRRRGEDGWCVAMNKWQTLTDMEVNQDSIRALEPYCSEFLIHAADNEGLQKGIDEKLVQRLAEWCSIPVTYAGGGRNLDDLELVKRLSGGKVDLTIGSALDCFGGSGVKFDDCVKWNNSQ</sequence>
<dbReference type="Gene3D" id="3.20.20.70">
    <property type="entry name" value="Aldolase class I"/>
    <property type="match status" value="1"/>
</dbReference>
<dbReference type="InterPro" id="IPR013785">
    <property type="entry name" value="Aldolase_TIM"/>
</dbReference>
<dbReference type="OrthoDB" id="446074at2759"/>
<dbReference type="PANTHER" id="PTHR43090">
    <property type="entry name" value="1-(5-PHOSPHORIBOSYL)-5-[(5-PHOSPHORIBOSYLAMINO)METHYLIDENEAMINO] IMIDAZOLE-4-CARBOXAMIDE ISOMERASE"/>
    <property type="match status" value="1"/>
</dbReference>
<dbReference type="UniPathway" id="UPA00031">
    <property type="reaction ID" value="UER00009"/>
</dbReference>
<evidence type="ECO:0000256" key="3">
    <source>
        <dbReference type="ARBA" id="ARBA00009667"/>
    </source>
</evidence>
<dbReference type="EMBL" id="JAGPNK010000001">
    <property type="protein sequence ID" value="KAH7328431.1"/>
    <property type="molecule type" value="Genomic_DNA"/>
</dbReference>
<keyword evidence="14" id="KW-1185">Reference proteome</keyword>
<keyword evidence="12" id="KW-0963">Cytoplasm</keyword>
<evidence type="ECO:0000256" key="10">
    <source>
        <dbReference type="ARBA" id="ARBA00031376"/>
    </source>
</evidence>
<dbReference type="CDD" id="cd04723">
    <property type="entry name" value="HisA_HisF"/>
    <property type="match status" value="1"/>
</dbReference>
<dbReference type="InterPro" id="IPR044524">
    <property type="entry name" value="Isoase_HisA-like"/>
</dbReference>
<gene>
    <name evidence="13" type="ORF">B0I35DRAFT_448191</name>
</gene>
<comment type="pathway">
    <text evidence="2 12">Amino-acid biosynthesis; L-histidine biosynthesis; L-histidine from 5-phospho-alpha-D-ribose 1-diphosphate: step 4/9.</text>
</comment>
<dbReference type="EC" id="5.3.1.16" evidence="4 12"/>
<comment type="catalytic activity">
    <reaction evidence="1 12">
        <text>1-(5-phospho-beta-D-ribosyl)-5-[(5-phospho-beta-D-ribosylamino)methylideneamino]imidazole-4-carboxamide = 5-[(5-phospho-1-deoxy-D-ribulos-1-ylimino)methylamino]-1-(5-phospho-beta-D-ribosyl)imidazole-4-carboxamide</text>
        <dbReference type="Rhea" id="RHEA:15469"/>
        <dbReference type="ChEBI" id="CHEBI:58435"/>
        <dbReference type="ChEBI" id="CHEBI:58525"/>
        <dbReference type="EC" id="5.3.1.16"/>
    </reaction>
</comment>
<evidence type="ECO:0000256" key="8">
    <source>
        <dbReference type="ARBA" id="ARBA00023235"/>
    </source>
</evidence>
<dbReference type="InterPro" id="IPR011858">
    <property type="entry name" value="His6/HISN3"/>
</dbReference>